<evidence type="ECO:0000313" key="2">
    <source>
        <dbReference type="Proteomes" id="UP000186819"/>
    </source>
</evidence>
<keyword evidence="2" id="KW-1185">Reference proteome</keyword>
<dbReference type="STRING" id="34027.SAMN05421829_101508"/>
<sequence length="155" mass="16680">MTPDQFQALIAKVTGEIAGRPLDGQLADFLNERFPATGAEFQAIAQACADAVAAGWMCEREHGGIKFGRVIKPCDALHGFSVDVVEMQDLVGPQHAHPNGEIDMIMPLEGDAKFDGHGAGWFVYGPGSVHRPTVSDGRAYVLYLLPQGAIEFTKQ</sequence>
<protein>
    <recommendedName>
        <fullName evidence="3">2-hydroxylaminobenzoate mutase</fullName>
    </recommendedName>
</protein>
<organism evidence="1 2">
    <name type="scientific">Aromatoleum tolulyticum</name>
    <dbReference type="NCBI Taxonomy" id="34027"/>
    <lineage>
        <taxon>Bacteria</taxon>
        <taxon>Pseudomonadati</taxon>
        <taxon>Pseudomonadota</taxon>
        <taxon>Betaproteobacteria</taxon>
        <taxon>Rhodocyclales</taxon>
        <taxon>Rhodocyclaceae</taxon>
        <taxon>Aromatoleum</taxon>
    </lineage>
</organism>
<dbReference type="RefSeq" id="WP_076600499.1">
    <property type="nucleotide sequence ID" value="NZ_FTMD01000001.1"/>
</dbReference>
<dbReference type="InterPro" id="IPR032345">
    <property type="entry name" value="PnbB"/>
</dbReference>
<dbReference type="EMBL" id="FTMD01000001">
    <property type="protein sequence ID" value="SIP96962.1"/>
    <property type="molecule type" value="Genomic_DNA"/>
</dbReference>
<reference evidence="2" key="1">
    <citation type="submission" date="2017-01" db="EMBL/GenBank/DDBJ databases">
        <authorList>
            <person name="Varghese N."/>
            <person name="Submissions S."/>
        </authorList>
    </citation>
    <scope>NUCLEOTIDE SEQUENCE [LARGE SCALE GENOMIC DNA]</scope>
    <source>
        <strain evidence="2">ATCC 51758</strain>
    </source>
</reference>
<evidence type="ECO:0000313" key="1">
    <source>
        <dbReference type="EMBL" id="SIP96962.1"/>
    </source>
</evidence>
<name>A0A1N6NYD9_9RHOO</name>
<dbReference type="Proteomes" id="UP000186819">
    <property type="component" value="Unassembled WGS sequence"/>
</dbReference>
<proteinExistence type="predicted"/>
<dbReference type="AlphaFoldDB" id="A0A1N6NYD9"/>
<dbReference type="Pfam" id="PF16155">
    <property type="entry name" value="PnbB"/>
    <property type="match status" value="1"/>
</dbReference>
<evidence type="ECO:0008006" key="3">
    <source>
        <dbReference type="Google" id="ProtNLM"/>
    </source>
</evidence>
<dbReference type="OrthoDB" id="4467772at2"/>
<accession>A0A1N6NYD9</accession>
<gene>
    <name evidence="1" type="ORF">SAMN05421829_101508</name>
</gene>